<name>A0A4C1W8N0_EUMVA</name>
<protein>
    <submittedName>
        <fullName evidence="1">Uncharacterized protein</fullName>
    </submittedName>
</protein>
<reference evidence="1 2" key="1">
    <citation type="journal article" date="2019" name="Commun. Biol.">
        <title>The bagworm genome reveals a unique fibroin gene that provides high tensile strength.</title>
        <authorList>
            <person name="Kono N."/>
            <person name="Nakamura H."/>
            <person name="Ohtoshi R."/>
            <person name="Tomita M."/>
            <person name="Numata K."/>
            <person name="Arakawa K."/>
        </authorList>
    </citation>
    <scope>NUCLEOTIDE SEQUENCE [LARGE SCALE GENOMIC DNA]</scope>
</reference>
<evidence type="ECO:0000313" key="1">
    <source>
        <dbReference type="EMBL" id="GBP46869.1"/>
    </source>
</evidence>
<evidence type="ECO:0000313" key="2">
    <source>
        <dbReference type="Proteomes" id="UP000299102"/>
    </source>
</evidence>
<accession>A0A4C1W8N0</accession>
<dbReference type="Proteomes" id="UP000299102">
    <property type="component" value="Unassembled WGS sequence"/>
</dbReference>
<proteinExistence type="predicted"/>
<gene>
    <name evidence="1" type="ORF">EVAR_78572_1</name>
</gene>
<organism evidence="1 2">
    <name type="scientific">Eumeta variegata</name>
    <name type="common">Bagworm moth</name>
    <name type="synonym">Eumeta japonica</name>
    <dbReference type="NCBI Taxonomy" id="151549"/>
    <lineage>
        <taxon>Eukaryota</taxon>
        <taxon>Metazoa</taxon>
        <taxon>Ecdysozoa</taxon>
        <taxon>Arthropoda</taxon>
        <taxon>Hexapoda</taxon>
        <taxon>Insecta</taxon>
        <taxon>Pterygota</taxon>
        <taxon>Neoptera</taxon>
        <taxon>Endopterygota</taxon>
        <taxon>Lepidoptera</taxon>
        <taxon>Glossata</taxon>
        <taxon>Ditrysia</taxon>
        <taxon>Tineoidea</taxon>
        <taxon>Psychidae</taxon>
        <taxon>Oiketicinae</taxon>
        <taxon>Eumeta</taxon>
    </lineage>
</organism>
<dbReference type="EMBL" id="BGZK01000490">
    <property type="protein sequence ID" value="GBP46869.1"/>
    <property type="molecule type" value="Genomic_DNA"/>
</dbReference>
<sequence length="81" mass="9227">MWYLALIPRRALSVRRRARAVSAVTPLTCASIVGLRSALKEYSRYSDQAHGHKDRVFETEAKGYTIARLIMRSIKKCSTNE</sequence>
<dbReference type="AlphaFoldDB" id="A0A4C1W8N0"/>
<comment type="caution">
    <text evidence="1">The sequence shown here is derived from an EMBL/GenBank/DDBJ whole genome shotgun (WGS) entry which is preliminary data.</text>
</comment>
<keyword evidence="2" id="KW-1185">Reference proteome</keyword>